<dbReference type="EMBL" id="AHMM02000017">
    <property type="protein sequence ID" value="EQA36955.1"/>
    <property type="molecule type" value="Genomic_DNA"/>
</dbReference>
<dbReference type="InterPro" id="IPR048503">
    <property type="entry name" value="NamZ_C"/>
</dbReference>
<evidence type="ECO:0000313" key="3">
    <source>
        <dbReference type="EMBL" id="EQA36955.1"/>
    </source>
</evidence>
<name>V6HJD1_9LEPT</name>
<reference evidence="3 4" key="1">
    <citation type="submission" date="2013-05" db="EMBL/GenBank/DDBJ databases">
        <authorList>
            <person name="Harkins D.M."/>
            <person name="Durkin A.S."/>
            <person name="Brinkac L.M."/>
            <person name="Haft D.H."/>
            <person name="Selengut J.D."/>
            <person name="Sanka R."/>
            <person name="DePew J."/>
            <person name="Purushe J."/>
            <person name="Hartskeerl R.A."/>
            <person name="Ahmed A."/>
            <person name="van der Linden H."/>
            <person name="Goris M.G.A."/>
            <person name="Vinetz J.M."/>
            <person name="Sutton G.G."/>
            <person name="Nierman W.C."/>
            <person name="Fouts D.E."/>
        </authorList>
    </citation>
    <scope>NUCLEOTIDE SEQUENCE [LARGE SCALE GENOMIC DNA]</scope>
    <source>
        <strain evidence="3 4">10</strain>
    </source>
</reference>
<proteinExistence type="predicted"/>
<evidence type="ECO:0000259" key="2">
    <source>
        <dbReference type="Pfam" id="PF20732"/>
    </source>
</evidence>
<evidence type="ECO:0000313" key="4">
    <source>
        <dbReference type="Proteomes" id="UP000018719"/>
    </source>
</evidence>
<gene>
    <name evidence="3" type="ORF">LEP1GSC047_2809</name>
</gene>
<dbReference type="Proteomes" id="UP000018719">
    <property type="component" value="Unassembled WGS sequence"/>
</dbReference>
<dbReference type="STRING" id="1049790.LEP1GSC047_2809"/>
<dbReference type="Pfam" id="PF07075">
    <property type="entry name" value="NamZ_N"/>
    <property type="match status" value="1"/>
</dbReference>
<dbReference type="Gene3D" id="3.90.1150.140">
    <property type="match status" value="1"/>
</dbReference>
<protein>
    <submittedName>
        <fullName evidence="3">PF07075 family protein</fullName>
    </submittedName>
</protein>
<sequence length="396" mass="45230">MTDFILARMLLSEMKKMDSLLSGSKIGMLTNQSAYGWEHEYHFRTVSKKYGLKKLFLPEHGLFAELQDQISGASLKYDLEDTEILNLYGDSEDTLIPSQDSLGGIDTILIDIRDIGARYYTFLTSALYLMQAVDRRNRSGSEKIKIVVFDSPNPAGTGIEGSPLQSEYASFVGVEGVPHRHGLTSAGLLKFYKDKFKLDLEFYSINKVYPDRYDPFLWVPPSPNIPAISTCYVYAGLCLLEGTNLSEGRGTTRPFETFGVPYIDYSNENLRRKLEEPQRGVFHLRPLRFIPTFHKYAGEVCGGYQILLEKPAKFHSLLFGLHLLRTVQETYPRDFSYLQGPYEFRSDRPAIELLVGDKFLLKYLEGKSSFLEVEEYLSEAESHWKKEITACQRTED</sequence>
<accession>V6HJD1</accession>
<dbReference type="PANTHER" id="PTHR42915">
    <property type="entry name" value="HYPOTHETICAL 460 KDA PROTEIN IN FEUA-SIGW INTERGENIC REGION [PRECURSOR]"/>
    <property type="match status" value="1"/>
</dbReference>
<dbReference type="PIRSF" id="PIRSF016719">
    <property type="entry name" value="UCP016719"/>
    <property type="match status" value="1"/>
</dbReference>
<organism evidence="3 4">
    <name type="scientific">Leptospira inadai serovar Lyme str. 10</name>
    <dbReference type="NCBI Taxonomy" id="1049790"/>
    <lineage>
        <taxon>Bacteria</taxon>
        <taxon>Pseudomonadati</taxon>
        <taxon>Spirochaetota</taxon>
        <taxon>Spirochaetia</taxon>
        <taxon>Leptospirales</taxon>
        <taxon>Leptospiraceae</taxon>
        <taxon>Leptospira</taxon>
    </lineage>
</organism>
<dbReference type="InterPro" id="IPR048502">
    <property type="entry name" value="NamZ_N"/>
</dbReference>
<dbReference type="Gene3D" id="3.40.50.12170">
    <property type="entry name" value="Uncharacterised protein PF07075, DUF1343"/>
    <property type="match status" value="1"/>
</dbReference>
<dbReference type="AlphaFoldDB" id="V6HJD1"/>
<dbReference type="GO" id="GO:0033922">
    <property type="term" value="F:peptidoglycan beta-N-acetylmuramidase activity"/>
    <property type="evidence" value="ECO:0007669"/>
    <property type="project" value="InterPro"/>
</dbReference>
<evidence type="ECO:0000259" key="1">
    <source>
        <dbReference type="Pfam" id="PF07075"/>
    </source>
</evidence>
<dbReference type="PANTHER" id="PTHR42915:SF1">
    <property type="entry name" value="PEPTIDOGLYCAN BETA-N-ACETYLMURAMIDASE NAMZ"/>
    <property type="match status" value="1"/>
</dbReference>
<comment type="caution">
    <text evidence="3">The sequence shown here is derived from an EMBL/GenBank/DDBJ whole genome shotgun (WGS) entry which is preliminary data.</text>
</comment>
<dbReference type="InterPro" id="IPR008302">
    <property type="entry name" value="NamZ"/>
</dbReference>
<dbReference type="Pfam" id="PF20732">
    <property type="entry name" value="NamZ_C"/>
    <property type="match status" value="1"/>
</dbReference>
<feature type="domain" description="Peptidoglycan beta-N-acetylmuramidase NamZ N-terminal" evidence="1">
    <location>
        <begin position="26"/>
        <end position="228"/>
    </location>
</feature>
<feature type="domain" description="Peptidoglycan beta-N-acetylmuramidase NamZ C-terminal" evidence="2">
    <location>
        <begin position="232"/>
        <end position="389"/>
    </location>
</feature>